<dbReference type="InterPro" id="IPR009014">
    <property type="entry name" value="Transketo_C/PFOR_II"/>
</dbReference>
<dbReference type="Gene3D" id="3.40.50.920">
    <property type="match status" value="1"/>
</dbReference>
<dbReference type="Pfam" id="PF01558">
    <property type="entry name" value="POR"/>
    <property type="match status" value="1"/>
</dbReference>
<dbReference type="GO" id="GO:0006979">
    <property type="term" value="P:response to oxidative stress"/>
    <property type="evidence" value="ECO:0007669"/>
    <property type="project" value="TreeGrafter"/>
</dbReference>
<dbReference type="SUPFAM" id="SSF52518">
    <property type="entry name" value="Thiamin diphosphate-binding fold (THDP-binding)"/>
    <property type="match status" value="1"/>
</dbReference>
<dbReference type="SUPFAM" id="SSF53323">
    <property type="entry name" value="Pyruvate-ferredoxin oxidoreductase, PFOR, domain III"/>
    <property type="match status" value="1"/>
</dbReference>
<dbReference type="NCBIfam" id="TIGR03710">
    <property type="entry name" value="OAFO_sf"/>
    <property type="match status" value="1"/>
</dbReference>
<dbReference type="InterPro" id="IPR019752">
    <property type="entry name" value="Pyrv/ketoisovalerate_OxRed_cat"/>
</dbReference>
<sequence length="614" mass="65783">MESATVRFAGDSGDGMQITGGQFTLTTALAGNDLATFPDFPAEIRAPAGTTYGVSAFQINFGARRIKTAGDHLDVLVATNPAALKVNLADVKSAGLVIVDTGQFNDKNLRKAHYDSNPLEDDTLAPYRVLKIDITQLTQDAVETVGVTKKEAVRSKNMWALGLVYWLFGRERAPTIAWLKRKFASKPEVLEANIAALNAGHAFGETSELQHEVAQIDVGPAAIPPGLYRAITGAEALAWGLVAGCEKAALRMVFCSYPITPASSLLHSLAALKSLNILTFQAEDEIAAACAAIGASYAGDMGITSSSGPGVALKTEALGLAIATELPLIVVNSQRAGPSTGMPTKTEQSDLYQAVYGRNADSPLVVLAARAPGDCFDVAVEAVRLATKYMTPVMLLTDGYIANASEPWLIPDLDAIASFPVKRRQDPEGYQPFARNPQTLARDWAVPGTPGLMHRIGGIERDSTSGNISYDPDNHQRMTDLRAAKIEGIANDIPLQEVDQGDLGADLVLVGWGSTYGPISRAVTTMLAEGYNVAHVHLRHIWPLPANLGDILNTYKKILIPEMNHGQLVTLLRDRYLVDAESLAQVNGKPFRVSDLEAAVRARISRKPGLEKKL</sequence>
<accession>A0A839SRN1</accession>
<dbReference type="EC" id="1.2.7.11" evidence="5"/>
<evidence type="ECO:0000313" key="5">
    <source>
        <dbReference type="EMBL" id="MBB3064380.1"/>
    </source>
</evidence>
<feature type="domain" description="Pyruvate flavodoxin/ferredoxin oxidoreductase pyrimidine binding" evidence="3">
    <location>
        <begin position="252"/>
        <end position="461"/>
    </location>
</feature>
<dbReference type="InterPro" id="IPR033412">
    <property type="entry name" value="PFOR_II"/>
</dbReference>
<evidence type="ECO:0000259" key="3">
    <source>
        <dbReference type="Pfam" id="PF01855"/>
    </source>
</evidence>
<dbReference type="AlphaFoldDB" id="A0A839SRN1"/>
<dbReference type="InterPro" id="IPR002869">
    <property type="entry name" value="Pyrv_flavodox_OxRed_cen"/>
</dbReference>
<dbReference type="InterPro" id="IPR029061">
    <property type="entry name" value="THDP-binding"/>
</dbReference>
<dbReference type="PANTHER" id="PTHR32154">
    <property type="entry name" value="PYRUVATE-FLAVODOXIN OXIDOREDUCTASE-RELATED"/>
    <property type="match status" value="1"/>
</dbReference>
<dbReference type="SUPFAM" id="SSF52922">
    <property type="entry name" value="TK C-terminal domain-like"/>
    <property type="match status" value="1"/>
</dbReference>
<evidence type="ECO:0000259" key="2">
    <source>
        <dbReference type="Pfam" id="PF01558"/>
    </source>
</evidence>
<dbReference type="CDD" id="cd07034">
    <property type="entry name" value="TPP_PYR_PFOR_IOR-alpha_like"/>
    <property type="match status" value="1"/>
</dbReference>
<dbReference type="Pfam" id="PF17147">
    <property type="entry name" value="PFOR_II"/>
    <property type="match status" value="1"/>
</dbReference>
<evidence type="ECO:0000313" key="6">
    <source>
        <dbReference type="Proteomes" id="UP000581135"/>
    </source>
</evidence>
<dbReference type="RefSeq" id="WP_246377422.1">
    <property type="nucleotide sequence ID" value="NZ_JACHXA010000002.1"/>
</dbReference>
<gene>
    <name evidence="5" type="ORF">FHR98_000652</name>
</gene>
<evidence type="ECO:0000256" key="1">
    <source>
        <dbReference type="ARBA" id="ARBA00023002"/>
    </source>
</evidence>
<proteinExistence type="predicted"/>
<feature type="domain" description="Pyruvate:ferredoxin oxidoreductase core" evidence="4">
    <location>
        <begin position="505"/>
        <end position="575"/>
    </location>
</feature>
<evidence type="ECO:0000259" key="4">
    <source>
        <dbReference type="Pfam" id="PF17147"/>
    </source>
</evidence>
<keyword evidence="1 5" id="KW-0560">Oxidoreductase</keyword>
<dbReference type="EMBL" id="JACHXA010000002">
    <property type="protein sequence ID" value="MBB3064380.1"/>
    <property type="molecule type" value="Genomic_DNA"/>
</dbReference>
<dbReference type="InterPro" id="IPR050722">
    <property type="entry name" value="Pyruvate:ferred/Flavod_OxRd"/>
</dbReference>
<dbReference type="Gene3D" id="3.40.50.970">
    <property type="match status" value="1"/>
</dbReference>
<comment type="caution">
    <text evidence="5">The sequence shown here is derived from an EMBL/GenBank/DDBJ whole genome shotgun (WGS) entry which is preliminary data.</text>
</comment>
<reference evidence="5 6" key="1">
    <citation type="submission" date="2020-08" db="EMBL/GenBank/DDBJ databases">
        <title>Genomic Encyclopedia of Type Strains, Phase III (KMG-III): the genomes of soil and plant-associated and newly described type strains.</title>
        <authorList>
            <person name="Whitman W."/>
        </authorList>
    </citation>
    <scope>NUCLEOTIDE SEQUENCE [LARGE SCALE GENOMIC DNA]</scope>
    <source>
        <strain evidence="5 6">CECT 8803</strain>
    </source>
</reference>
<dbReference type="InterPro" id="IPR002880">
    <property type="entry name" value="Pyrv_Fd/Flavodoxin_OxRdtase_N"/>
</dbReference>
<dbReference type="Proteomes" id="UP000581135">
    <property type="component" value="Unassembled WGS sequence"/>
</dbReference>
<dbReference type="Gene3D" id="3.40.920.10">
    <property type="entry name" value="Pyruvate-ferredoxin oxidoreductase, PFOR, domain III"/>
    <property type="match status" value="1"/>
</dbReference>
<feature type="domain" description="Pyruvate/ketoisovalerate oxidoreductase catalytic" evidence="2">
    <location>
        <begin position="13"/>
        <end position="201"/>
    </location>
</feature>
<dbReference type="EC" id="1.2.7.3" evidence="5"/>
<dbReference type="PANTHER" id="PTHR32154:SF20">
    <property type="entry name" value="2-OXOGLUTARATE OXIDOREDUCTASE SUBUNIT KORA"/>
    <property type="match status" value="1"/>
</dbReference>
<dbReference type="Pfam" id="PF01855">
    <property type="entry name" value="POR_N"/>
    <property type="match status" value="1"/>
</dbReference>
<organism evidence="5 6">
    <name type="scientific">Limibacillus halophilus</name>
    <dbReference type="NCBI Taxonomy" id="1579333"/>
    <lineage>
        <taxon>Bacteria</taxon>
        <taxon>Pseudomonadati</taxon>
        <taxon>Pseudomonadota</taxon>
        <taxon>Alphaproteobacteria</taxon>
        <taxon>Rhodospirillales</taxon>
        <taxon>Rhodovibrionaceae</taxon>
        <taxon>Limibacillus</taxon>
    </lineage>
</organism>
<name>A0A839SRN1_9PROT</name>
<keyword evidence="6" id="KW-1185">Reference proteome</keyword>
<dbReference type="InterPro" id="IPR022367">
    <property type="entry name" value="2-oxoacid/accept_OxRdtase_asu"/>
</dbReference>
<protein>
    <submittedName>
        <fullName evidence="5">2-oxoglutarate ferredoxin oxidoreductase subunit alpha</fullName>
        <ecNumber evidence="5">1.2.7.11</ecNumber>
        <ecNumber evidence="5">1.2.7.3</ecNumber>
    </submittedName>
</protein>
<dbReference type="GO" id="GO:0047553">
    <property type="term" value="F:2-oxoglutarate synthase activity"/>
    <property type="evidence" value="ECO:0007669"/>
    <property type="project" value="UniProtKB-EC"/>
</dbReference>